<evidence type="ECO:0000313" key="2">
    <source>
        <dbReference type="Proteomes" id="UP000288892"/>
    </source>
</evidence>
<dbReference type="EMBL" id="MTKS01000004">
    <property type="protein sequence ID" value="RWX52504.1"/>
    <property type="molecule type" value="Genomic_DNA"/>
</dbReference>
<gene>
    <name evidence="1" type="ORF">VU01_10049</name>
</gene>
<proteinExistence type="predicted"/>
<accession>A0A444JHA2</accession>
<keyword evidence="2" id="KW-1185">Reference proteome</keyword>
<protein>
    <submittedName>
        <fullName evidence="1">Uncharacterized protein</fullName>
    </submittedName>
</protein>
<name>A0A444JHA2_9BACT</name>
<organism evidence="1 2">
    <name type="scientific">Candidatus Electrothrix marina</name>
    <dbReference type="NCBI Taxonomy" id="1859130"/>
    <lineage>
        <taxon>Bacteria</taxon>
        <taxon>Pseudomonadati</taxon>
        <taxon>Thermodesulfobacteriota</taxon>
        <taxon>Desulfobulbia</taxon>
        <taxon>Desulfobulbales</taxon>
        <taxon>Desulfobulbaceae</taxon>
        <taxon>Candidatus Electrothrix</taxon>
    </lineage>
</organism>
<sequence length="40" mass="4899">MNFRNAVHILMHSPLYFRLPLSERLKLVKDYCQVYMIVCR</sequence>
<dbReference type="AlphaFoldDB" id="A0A444JHA2"/>
<comment type="caution">
    <text evidence="1">The sequence shown here is derived from an EMBL/GenBank/DDBJ whole genome shotgun (WGS) entry which is preliminary data.</text>
</comment>
<evidence type="ECO:0000313" key="1">
    <source>
        <dbReference type="EMBL" id="RWX52504.1"/>
    </source>
</evidence>
<reference evidence="1 2" key="1">
    <citation type="submission" date="2017-01" db="EMBL/GenBank/DDBJ databases">
        <title>The cable genome- insights into the physiology and evolution of filamentous bacteria capable of sulfide oxidation via long distance electron transfer.</title>
        <authorList>
            <person name="Schreiber L."/>
            <person name="Bjerg J.T."/>
            <person name="Boggild A."/>
            <person name="Van De Vossenberg J."/>
            <person name="Meysman F."/>
            <person name="Nielsen L.P."/>
            <person name="Schramm A."/>
            <person name="Kjeldsen K.U."/>
        </authorList>
    </citation>
    <scope>NUCLEOTIDE SEQUENCE [LARGE SCALE GENOMIC DNA]</scope>
    <source>
        <strain evidence="1">A5</strain>
    </source>
</reference>
<dbReference type="Proteomes" id="UP000288892">
    <property type="component" value="Unassembled WGS sequence"/>
</dbReference>